<dbReference type="InterPro" id="IPR041854">
    <property type="entry name" value="BFD-like_2Fe2S-bd_dom_sf"/>
</dbReference>
<keyword evidence="4" id="KW-1185">Reference proteome</keyword>
<dbReference type="InterPro" id="IPR052745">
    <property type="entry name" value="G3P_Oxidase/Oxidoreductase"/>
</dbReference>
<comment type="caution">
    <text evidence="3">The sequence shown here is derived from an EMBL/GenBank/DDBJ whole genome shotgun (WGS) entry which is preliminary data.</text>
</comment>
<organism evidence="3 4">
    <name type="scientific">Fusicatenibacter faecihominis</name>
    <dbReference type="NCBI Taxonomy" id="2881276"/>
    <lineage>
        <taxon>Bacteria</taxon>
        <taxon>Bacillati</taxon>
        <taxon>Bacillota</taxon>
        <taxon>Clostridia</taxon>
        <taxon>Lachnospirales</taxon>
        <taxon>Lachnospiraceae</taxon>
        <taxon>Fusicatenibacter</taxon>
    </lineage>
</organism>
<sequence length="480" mass="51682">MYDVLIIGGGVTGSAIARELSRYDLKTALFEKGEDVCSGTSKANSGIAHAGFDAAPGSLKAKMNIRGSQMMEELSRKLDFPYKRNGSLVLCFDEKDRPRLEKLLQQGKENGVEGLEILEKKELLALEPALSEEVVCALHAPTGGIVCPFKLTIALAENAAVNGVEFHLNEGVKRVQPGTVEGYTVETGKGTYETRIVVNAAGLYGDEIHNQVSEEKLHITPRKGEYCLMDKKIGQLVSHTIFQMPTAMGKGVLVTPTVHGNLMVGPTATDISDKEGVDTTAEGLDEVLKKAALSVKSLPRGVTITSFAGLRAHEDHDDFILGEVKDAPGFFDAVGIESPGLTSAPAIGEWMAEKIVEKLRKTQKVDEKKDFQETRKDIPNIASMDQAEAAALIAENPAYGTIICRCEKVTEGEIIDAIRRPLGARSLDGIKRRTRAGMGRCQAGFCSTKVMDILARELGIPLEEVTKAGGASKMLTGGER</sequence>
<dbReference type="Gene3D" id="3.50.50.60">
    <property type="entry name" value="FAD/NAD(P)-binding domain"/>
    <property type="match status" value="1"/>
</dbReference>
<name>A0AAE3DVY1_9FIRM</name>
<dbReference type="EMBL" id="JAJEPR010000060">
    <property type="protein sequence ID" value="MCC2191483.1"/>
    <property type="molecule type" value="Genomic_DNA"/>
</dbReference>
<dbReference type="Pfam" id="PF01266">
    <property type="entry name" value="DAO"/>
    <property type="match status" value="1"/>
</dbReference>
<dbReference type="Proteomes" id="UP001197875">
    <property type="component" value="Unassembled WGS sequence"/>
</dbReference>
<dbReference type="InterPro" id="IPR007419">
    <property type="entry name" value="BFD-like_2Fe2S-bd_dom"/>
</dbReference>
<feature type="domain" description="FAD dependent oxidoreductase" evidence="1">
    <location>
        <begin position="3"/>
        <end position="353"/>
    </location>
</feature>
<proteinExistence type="predicted"/>
<dbReference type="Pfam" id="PF04324">
    <property type="entry name" value="Fer2_BFD"/>
    <property type="match status" value="1"/>
</dbReference>
<dbReference type="PANTHER" id="PTHR42720">
    <property type="entry name" value="GLYCEROL-3-PHOSPHATE DEHYDROGENASE"/>
    <property type="match status" value="1"/>
</dbReference>
<feature type="domain" description="BFD-like [2Fe-2S]-binding" evidence="2">
    <location>
        <begin position="402"/>
        <end position="456"/>
    </location>
</feature>
<dbReference type="InterPro" id="IPR006076">
    <property type="entry name" value="FAD-dep_OxRdtase"/>
</dbReference>
<dbReference type="Gene3D" id="1.10.10.1100">
    <property type="entry name" value="BFD-like [2Fe-2S]-binding domain"/>
    <property type="match status" value="1"/>
</dbReference>
<protein>
    <submittedName>
        <fullName evidence="3">NAD(P)/FAD-dependent oxidoreductase</fullName>
    </submittedName>
</protein>
<dbReference type="PANTHER" id="PTHR42720:SF1">
    <property type="entry name" value="GLYCEROL 3-PHOSPHATE OXIDASE"/>
    <property type="match status" value="1"/>
</dbReference>
<dbReference type="AlphaFoldDB" id="A0AAE3DVY1"/>
<reference evidence="3 4" key="1">
    <citation type="submission" date="2021-10" db="EMBL/GenBank/DDBJ databases">
        <title>Anaerobic single-cell dispensing facilitates the cultivation of human gut bacteria.</title>
        <authorList>
            <person name="Afrizal A."/>
        </authorList>
    </citation>
    <scope>NUCLEOTIDE SEQUENCE [LARGE SCALE GENOMIC DNA]</scope>
    <source>
        <strain evidence="3 4">CLA-AA-H277</strain>
    </source>
</reference>
<evidence type="ECO:0000259" key="2">
    <source>
        <dbReference type="Pfam" id="PF04324"/>
    </source>
</evidence>
<evidence type="ECO:0000259" key="1">
    <source>
        <dbReference type="Pfam" id="PF01266"/>
    </source>
</evidence>
<dbReference type="Gene3D" id="3.30.9.10">
    <property type="entry name" value="D-Amino Acid Oxidase, subunit A, domain 2"/>
    <property type="match status" value="1"/>
</dbReference>
<evidence type="ECO:0000313" key="4">
    <source>
        <dbReference type="Proteomes" id="UP001197875"/>
    </source>
</evidence>
<dbReference type="CDD" id="cd19946">
    <property type="entry name" value="GlpA-like_Fer2_BFD-like"/>
    <property type="match status" value="1"/>
</dbReference>
<gene>
    <name evidence="3" type="ORF">LKD71_17105</name>
</gene>
<dbReference type="RefSeq" id="WP_227616323.1">
    <property type="nucleotide sequence ID" value="NZ_JAJEPR010000060.1"/>
</dbReference>
<dbReference type="SUPFAM" id="SSF51905">
    <property type="entry name" value="FAD/NAD(P)-binding domain"/>
    <property type="match status" value="1"/>
</dbReference>
<dbReference type="InterPro" id="IPR036188">
    <property type="entry name" value="FAD/NAD-bd_sf"/>
</dbReference>
<evidence type="ECO:0000313" key="3">
    <source>
        <dbReference type="EMBL" id="MCC2191483.1"/>
    </source>
</evidence>
<accession>A0AAE3DVY1</accession>